<accession>A0ABV7Y813</accession>
<proteinExistence type="predicted"/>
<dbReference type="RefSeq" id="WP_205113872.1">
    <property type="nucleotide sequence ID" value="NZ_JAFBCM010000001.1"/>
</dbReference>
<reference evidence="3" key="1">
    <citation type="journal article" date="2019" name="Int. J. Syst. Evol. Microbiol.">
        <title>The Global Catalogue of Microorganisms (GCM) 10K type strain sequencing project: providing services to taxonomists for standard genome sequencing and annotation.</title>
        <authorList>
            <consortium name="The Broad Institute Genomics Platform"/>
            <consortium name="The Broad Institute Genome Sequencing Center for Infectious Disease"/>
            <person name="Wu L."/>
            <person name="Ma J."/>
        </authorList>
    </citation>
    <scope>NUCLEOTIDE SEQUENCE [LARGE SCALE GENOMIC DNA]</scope>
    <source>
        <strain evidence="3">CGMCC 4.7241</strain>
    </source>
</reference>
<protein>
    <submittedName>
        <fullName evidence="2">Uncharacterized protein</fullName>
    </submittedName>
</protein>
<dbReference type="Proteomes" id="UP001595699">
    <property type="component" value="Unassembled WGS sequence"/>
</dbReference>
<keyword evidence="1" id="KW-0812">Transmembrane</keyword>
<evidence type="ECO:0000256" key="1">
    <source>
        <dbReference type="SAM" id="Phobius"/>
    </source>
</evidence>
<dbReference type="EMBL" id="JBHRZH010000009">
    <property type="protein sequence ID" value="MFC3761461.1"/>
    <property type="molecule type" value="Genomic_DNA"/>
</dbReference>
<keyword evidence="1" id="KW-1133">Transmembrane helix</keyword>
<feature type="transmembrane region" description="Helical" evidence="1">
    <location>
        <begin position="34"/>
        <end position="56"/>
    </location>
</feature>
<sequence>MVRREEAMPVFERGDADVLEVGTERVRRPNWQRLAALTLALVVGITAGAGGTYWYLTSKADRADRQAIDLIAQEDGGIAIVDPTDRCATATIRLRNVGPHPITVERVYADLTGHGSDQSVPTCQLQESTPHPTNIEPKASQAWTIVFRMECEQAWGTPTYRATVTTVSGDRREVSAPIERPDPAPATFSCDGDPDLLWDDVASPVAGSGSQATVTIGGTVRSLTGRLDLLSMRLEDGSGLDLQLEPFESISVDTRPHPFSARVRVLDCAVAQQLPDTMIELRVRTQLGRARAALPFDEPRNVTRSLVRLVDAACGM</sequence>
<comment type="caution">
    <text evidence="2">The sequence shown here is derived from an EMBL/GenBank/DDBJ whole genome shotgun (WGS) entry which is preliminary data.</text>
</comment>
<gene>
    <name evidence="2" type="ORF">ACFOUW_11480</name>
</gene>
<evidence type="ECO:0000313" key="3">
    <source>
        <dbReference type="Proteomes" id="UP001595699"/>
    </source>
</evidence>
<evidence type="ECO:0000313" key="2">
    <source>
        <dbReference type="EMBL" id="MFC3761461.1"/>
    </source>
</evidence>
<keyword evidence="1" id="KW-0472">Membrane</keyword>
<keyword evidence="3" id="KW-1185">Reference proteome</keyword>
<name>A0ABV7Y813_9ACTN</name>
<organism evidence="2 3">
    <name type="scientific">Tenggerimyces flavus</name>
    <dbReference type="NCBI Taxonomy" id="1708749"/>
    <lineage>
        <taxon>Bacteria</taxon>
        <taxon>Bacillati</taxon>
        <taxon>Actinomycetota</taxon>
        <taxon>Actinomycetes</taxon>
        <taxon>Propionibacteriales</taxon>
        <taxon>Nocardioidaceae</taxon>
        <taxon>Tenggerimyces</taxon>
    </lineage>
</organism>